<gene>
    <name evidence="2" type="ORF">BJ878DRAFT_415133</name>
</gene>
<name>A0A9P7Z8N1_9HELO</name>
<dbReference type="AlphaFoldDB" id="A0A9P7Z8N1"/>
<keyword evidence="1" id="KW-0812">Transmembrane</keyword>
<keyword evidence="1" id="KW-1133">Transmembrane helix</keyword>
<organism evidence="2 3">
    <name type="scientific">Calycina marina</name>
    <dbReference type="NCBI Taxonomy" id="1763456"/>
    <lineage>
        <taxon>Eukaryota</taxon>
        <taxon>Fungi</taxon>
        <taxon>Dikarya</taxon>
        <taxon>Ascomycota</taxon>
        <taxon>Pezizomycotina</taxon>
        <taxon>Leotiomycetes</taxon>
        <taxon>Helotiales</taxon>
        <taxon>Pezizellaceae</taxon>
        <taxon>Calycina</taxon>
    </lineage>
</organism>
<accession>A0A9P7Z8N1</accession>
<comment type="caution">
    <text evidence="2">The sequence shown here is derived from an EMBL/GenBank/DDBJ whole genome shotgun (WGS) entry which is preliminary data.</text>
</comment>
<protein>
    <submittedName>
        <fullName evidence="2">Uncharacterized protein</fullName>
    </submittedName>
</protein>
<dbReference type="EMBL" id="MU253776">
    <property type="protein sequence ID" value="KAG9247296.1"/>
    <property type="molecule type" value="Genomic_DNA"/>
</dbReference>
<proteinExistence type="predicted"/>
<evidence type="ECO:0000256" key="1">
    <source>
        <dbReference type="SAM" id="Phobius"/>
    </source>
</evidence>
<keyword evidence="3" id="KW-1185">Reference proteome</keyword>
<dbReference type="Proteomes" id="UP000887226">
    <property type="component" value="Unassembled WGS sequence"/>
</dbReference>
<keyword evidence="1" id="KW-0472">Membrane</keyword>
<evidence type="ECO:0000313" key="2">
    <source>
        <dbReference type="EMBL" id="KAG9247296.1"/>
    </source>
</evidence>
<reference evidence="2" key="1">
    <citation type="journal article" date="2021" name="IMA Fungus">
        <title>Genomic characterization of three marine fungi, including Emericellopsis atlantica sp. nov. with signatures of a generalist lifestyle and marine biomass degradation.</title>
        <authorList>
            <person name="Hagestad O.C."/>
            <person name="Hou L."/>
            <person name="Andersen J.H."/>
            <person name="Hansen E.H."/>
            <person name="Altermark B."/>
            <person name="Li C."/>
            <person name="Kuhnert E."/>
            <person name="Cox R.J."/>
            <person name="Crous P.W."/>
            <person name="Spatafora J.W."/>
            <person name="Lail K."/>
            <person name="Amirebrahimi M."/>
            <person name="Lipzen A."/>
            <person name="Pangilinan J."/>
            <person name="Andreopoulos W."/>
            <person name="Hayes R.D."/>
            <person name="Ng V."/>
            <person name="Grigoriev I.V."/>
            <person name="Jackson S.A."/>
            <person name="Sutton T.D.S."/>
            <person name="Dobson A.D.W."/>
            <person name="Rama T."/>
        </authorList>
    </citation>
    <scope>NUCLEOTIDE SEQUENCE</scope>
    <source>
        <strain evidence="2">TRa3180A</strain>
    </source>
</reference>
<dbReference type="InterPro" id="IPR035213">
    <property type="entry name" value="DUF5321"/>
</dbReference>
<dbReference type="Pfam" id="PF17254">
    <property type="entry name" value="DUF5321"/>
    <property type="match status" value="1"/>
</dbReference>
<feature type="transmembrane region" description="Helical" evidence="1">
    <location>
        <begin position="79"/>
        <end position="98"/>
    </location>
</feature>
<sequence length="212" mass="23958">MKTKPSLRRALLAPPSIRSTMISPQLTLLARRTYLPTLTLTSTTYTTSFWASLIPKPLRTSHSRCKISKPKPKEWNPQTFFIVIFILIGSMSIQMIALKNSFGAFERRANAKIGLLKEIIGRIQKGEEVDVEGLLGTGKGRREAEWEEVLREIEEEDQIWENSRRSTGKQIHEKCGDVPLVGEVIGEKKDKEDVKMKTMAEKPVGKAPSGFY</sequence>
<dbReference type="OrthoDB" id="2253354at2759"/>
<evidence type="ECO:0000313" key="3">
    <source>
        <dbReference type="Proteomes" id="UP000887226"/>
    </source>
</evidence>